<gene>
    <name evidence="5" type="primary">Contig3707.g3963</name>
    <name evidence="5" type="ORF">STYLEM_11651</name>
</gene>
<keyword evidence="6" id="KW-1185">Reference proteome</keyword>
<accession>A0A078ANS5</accession>
<dbReference type="PROSITE" id="PS51253">
    <property type="entry name" value="HTH_CENPB"/>
    <property type="match status" value="1"/>
</dbReference>
<dbReference type="InterPro" id="IPR006600">
    <property type="entry name" value="HTH_CenpB_DNA-bd_dom"/>
</dbReference>
<evidence type="ECO:0000259" key="4">
    <source>
        <dbReference type="PROSITE" id="PS51253"/>
    </source>
</evidence>
<dbReference type="InterPro" id="IPR050863">
    <property type="entry name" value="CenT-Element_Derived"/>
</dbReference>
<dbReference type="SUPFAM" id="SSF46689">
    <property type="entry name" value="Homeodomain-like"/>
    <property type="match status" value="1"/>
</dbReference>
<dbReference type="Proteomes" id="UP000039865">
    <property type="component" value="Unassembled WGS sequence"/>
</dbReference>
<proteinExistence type="predicted"/>
<dbReference type="EMBL" id="CCKQ01011076">
    <property type="protein sequence ID" value="CDW82618.1"/>
    <property type="molecule type" value="Genomic_DNA"/>
</dbReference>
<dbReference type="Pfam" id="PF03221">
    <property type="entry name" value="HTH_Tnp_Tc5"/>
    <property type="match status" value="1"/>
</dbReference>
<dbReference type="SMART" id="SM00674">
    <property type="entry name" value="CENPB"/>
    <property type="match status" value="1"/>
</dbReference>
<dbReference type="Gene3D" id="1.10.10.60">
    <property type="entry name" value="Homeodomain-like"/>
    <property type="match status" value="1"/>
</dbReference>
<evidence type="ECO:0000256" key="1">
    <source>
        <dbReference type="ARBA" id="ARBA00023125"/>
    </source>
</evidence>
<name>A0A078ANS5_STYLE</name>
<keyword evidence="2" id="KW-0175">Coiled coil</keyword>
<evidence type="ECO:0000256" key="3">
    <source>
        <dbReference type="SAM" id="MobiDB-lite"/>
    </source>
</evidence>
<organism evidence="5 6">
    <name type="scientific">Stylonychia lemnae</name>
    <name type="common">Ciliate</name>
    <dbReference type="NCBI Taxonomy" id="5949"/>
    <lineage>
        <taxon>Eukaryota</taxon>
        <taxon>Sar</taxon>
        <taxon>Alveolata</taxon>
        <taxon>Ciliophora</taxon>
        <taxon>Intramacronucleata</taxon>
        <taxon>Spirotrichea</taxon>
        <taxon>Stichotrichia</taxon>
        <taxon>Sporadotrichida</taxon>
        <taxon>Oxytrichidae</taxon>
        <taxon>Stylonychinae</taxon>
        <taxon>Stylonychia</taxon>
    </lineage>
</organism>
<reference evidence="5 6" key="1">
    <citation type="submission" date="2014-06" db="EMBL/GenBank/DDBJ databases">
        <authorList>
            <person name="Swart Estienne"/>
        </authorList>
    </citation>
    <scope>NUCLEOTIDE SEQUENCE [LARGE SCALE GENOMIC DNA]</scope>
    <source>
        <strain evidence="5 6">130c</strain>
    </source>
</reference>
<evidence type="ECO:0000313" key="6">
    <source>
        <dbReference type="Proteomes" id="UP000039865"/>
    </source>
</evidence>
<dbReference type="GO" id="GO:0003677">
    <property type="term" value="F:DNA binding"/>
    <property type="evidence" value="ECO:0007669"/>
    <property type="project" value="UniProtKB-KW"/>
</dbReference>
<feature type="compositionally biased region" description="Low complexity" evidence="3">
    <location>
        <begin position="35"/>
        <end position="50"/>
    </location>
</feature>
<evidence type="ECO:0000313" key="5">
    <source>
        <dbReference type="EMBL" id="CDW82618.1"/>
    </source>
</evidence>
<keyword evidence="1" id="KW-0238">DNA-binding</keyword>
<evidence type="ECO:0000256" key="2">
    <source>
        <dbReference type="SAM" id="Coils"/>
    </source>
</evidence>
<dbReference type="AlphaFoldDB" id="A0A078ANS5"/>
<dbReference type="InterPro" id="IPR009057">
    <property type="entry name" value="Homeodomain-like_sf"/>
</dbReference>
<sequence length="687" mass="79438">MHTSQLIETSHFNCEDLLKEKNYNLPHHHQYYQHQPQNQLIQQQLSQSSSFGNQHQQQPQLFTNYTLLSQQSYNNNINLGCTSPDPIRDSNDLKLNFDYIPDFQIQQDHLYQSVIPQRQNLNQFIDTHLIGSQSDILDTRMDPLNIISNQNSNNILRGFPQQSCQVPQKQVAQEDSKNPQKADGSLNKVLNEYSQQLDEFNYYLDDRIDNLKSKIDGLQKELQQLEKLSNNQEQIQKIASSGLVDKAQFGKVHTQIIIDAEQSVTENVIKVNSIQKRFMGFERHDFEQDRQNQKQGNSRKLTSQINPALIKSEFQNSSGCSHNGMKQSNDKQIADLNDQAREFSFQQGLIQKPKQVMDLQNQKQVSNGNSFQNQIAIKDSNSSNNQNNQQNARQVNNIYALSEQDYKYAQSQFKKQCLGKSHSNNYHQISEQQDPLGLQILQKQIKKDQDYLMSLNYRPPQTNIFGNPRIQPRMNMMHLPQLNPNQVEIKQEKSHLGINHSNHNQTSSSNYINSAIMKHKKTIDMRAEDSKSVCSNRKRSKYKMLNPDIKQKAVQMAIDKGAKQSAHTFGVPLKSLKRWIKVGWQRKKGGGRKTKDPQMEKKLHEWYLQMKDQQIPVTAKMIKDRAIQLRSCKDFIASKGWLDKFKIRYNLEISKESATISGQYGQMGMRSESSSYNLSNNGSQSNR</sequence>
<dbReference type="PANTHER" id="PTHR19303:SF73">
    <property type="entry name" value="PROTEIN PDC2"/>
    <property type="match status" value="1"/>
</dbReference>
<dbReference type="GO" id="GO:0005634">
    <property type="term" value="C:nucleus"/>
    <property type="evidence" value="ECO:0007669"/>
    <property type="project" value="TreeGrafter"/>
</dbReference>
<dbReference type="InParanoid" id="A0A078ANS5"/>
<feature type="domain" description="HTH CENPB-type" evidence="4">
    <location>
        <begin position="587"/>
        <end position="655"/>
    </location>
</feature>
<feature type="coiled-coil region" evidence="2">
    <location>
        <begin position="208"/>
        <end position="238"/>
    </location>
</feature>
<dbReference type="PANTHER" id="PTHR19303">
    <property type="entry name" value="TRANSPOSON"/>
    <property type="match status" value="1"/>
</dbReference>
<protein>
    <recommendedName>
        <fullName evidence="4">HTH CENPB-type domain-containing protein</fullName>
    </recommendedName>
</protein>
<dbReference type="OrthoDB" id="292039at2759"/>
<feature type="region of interest" description="Disordered" evidence="3">
    <location>
        <begin position="35"/>
        <end position="56"/>
    </location>
</feature>